<protein>
    <submittedName>
        <fullName evidence="2">Uncharacterized protein</fullName>
    </submittedName>
</protein>
<dbReference type="EMBL" id="MT142953">
    <property type="protein sequence ID" value="QJA90996.1"/>
    <property type="molecule type" value="Genomic_DNA"/>
</dbReference>
<sequence>MTEEEKIVVGKIVYIASDKRHRVLLQDENDWLEEKMKEIRRLAKSLPYIKYKVNQ</sequence>
<reference evidence="2" key="1">
    <citation type="submission" date="2020-03" db="EMBL/GenBank/DDBJ databases">
        <title>The deep terrestrial virosphere.</title>
        <authorList>
            <person name="Holmfeldt K."/>
            <person name="Nilsson E."/>
            <person name="Simone D."/>
            <person name="Lopez-Fernandez M."/>
            <person name="Wu X."/>
            <person name="de Brujin I."/>
            <person name="Lundin D."/>
            <person name="Andersson A."/>
            <person name="Bertilsson S."/>
            <person name="Dopson M."/>
        </authorList>
    </citation>
    <scope>NUCLEOTIDE SEQUENCE</scope>
    <source>
        <strain evidence="1">MM415A03939</strain>
        <strain evidence="2">MM415B03501</strain>
    </source>
</reference>
<proteinExistence type="predicted"/>
<evidence type="ECO:0000313" key="1">
    <source>
        <dbReference type="EMBL" id="QJA70154.1"/>
    </source>
</evidence>
<gene>
    <name evidence="1" type="ORF">MM415A03939_0010</name>
    <name evidence="2" type="ORF">MM415B03501_0014</name>
</gene>
<dbReference type="AlphaFoldDB" id="A0A6M3L873"/>
<organism evidence="2">
    <name type="scientific">viral metagenome</name>
    <dbReference type="NCBI Taxonomy" id="1070528"/>
    <lineage>
        <taxon>unclassified sequences</taxon>
        <taxon>metagenomes</taxon>
        <taxon>organismal metagenomes</taxon>
    </lineage>
</organism>
<accession>A0A6M3L873</accession>
<dbReference type="EMBL" id="MT141768">
    <property type="protein sequence ID" value="QJA70154.1"/>
    <property type="molecule type" value="Genomic_DNA"/>
</dbReference>
<name>A0A6M3L873_9ZZZZ</name>
<evidence type="ECO:0000313" key="2">
    <source>
        <dbReference type="EMBL" id="QJA90996.1"/>
    </source>
</evidence>